<dbReference type="InterPro" id="IPR052339">
    <property type="entry name" value="Fe-S_Maturation_MIP18"/>
</dbReference>
<comment type="caution">
    <text evidence="3">The sequence shown here is derived from an EMBL/GenBank/DDBJ whole genome shotgun (WGS) entry which is preliminary data.</text>
</comment>
<reference evidence="3 4" key="1">
    <citation type="submission" date="2018-11" db="EMBL/GenBank/DDBJ databases">
        <title>Schleiferia aggregans sp. nov., a moderately thermophilic heterotrophic bacterium isolated from microbial mats at a terrestrial hot spring.</title>
        <authorList>
            <person name="Iino T."/>
            <person name="Ohkuma M."/>
            <person name="Haruta S."/>
        </authorList>
    </citation>
    <scope>NUCLEOTIDE SEQUENCE [LARGE SCALE GENOMIC DNA]</scope>
    <source>
        <strain evidence="3 4">LA</strain>
    </source>
</reference>
<evidence type="ECO:0000313" key="4">
    <source>
        <dbReference type="Proteomes" id="UP000286715"/>
    </source>
</evidence>
<dbReference type="InterPro" id="IPR002744">
    <property type="entry name" value="MIP18-like"/>
</dbReference>
<dbReference type="Gene3D" id="3.30.300.130">
    <property type="entry name" value="Fe-S cluster assembly (FSCA)"/>
    <property type="match status" value="1"/>
</dbReference>
<dbReference type="EMBL" id="BHZE01000007">
    <property type="protein sequence ID" value="GCD77443.1"/>
    <property type="molecule type" value="Genomic_DNA"/>
</dbReference>
<evidence type="ECO:0000313" key="3">
    <source>
        <dbReference type="EMBL" id="GCD77443.1"/>
    </source>
</evidence>
<organism evidence="3 4">
    <name type="scientific">Thermaurantimonas aggregans</name>
    <dbReference type="NCBI Taxonomy" id="2173829"/>
    <lineage>
        <taxon>Bacteria</taxon>
        <taxon>Pseudomonadati</taxon>
        <taxon>Bacteroidota</taxon>
        <taxon>Flavobacteriia</taxon>
        <taxon>Flavobacteriales</taxon>
        <taxon>Schleiferiaceae</taxon>
        <taxon>Thermaurantimonas</taxon>
    </lineage>
</organism>
<dbReference type="NCBIfam" id="TIGR02159">
    <property type="entry name" value="PA_CoA_Oxy4"/>
    <property type="match status" value="1"/>
</dbReference>
<dbReference type="InterPro" id="IPR011883">
    <property type="entry name" value="PaaD-like"/>
</dbReference>
<evidence type="ECO:0000259" key="2">
    <source>
        <dbReference type="Pfam" id="PF23451"/>
    </source>
</evidence>
<dbReference type="RefSeq" id="WP_124397506.1">
    <property type="nucleotide sequence ID" value="NZ_BHZE01000007.1"/>
</dbReference>
<dbReference type="PANTHER" id="PTHR42831:SF3">
    <property type="entry name" value="1,2-PHENYLACETYL-COA EPOXIDASE, SUBUNIT D-RELATED"/>
    <property type="match status" value="1"/>
</dbReference>
<keyword evidence="4" id="KW-1185">Reference proteome</keyword>
<dbReference type="PANTHER" id="PTHR42831">
    <property type="entry name" value="FE-S PROTEIN MATURATION AUXILIARY FACTOR YITW"/>
    <property type="match status" value="1"/>
</dbReference>
<dbReference type="OrthoDB" id="3684942at2"/>
<proteinExistence type="predicted"/>
<name>A0A401XKC3_9FLAO</name>
<gene>
    <name evidence="3" type="primary">paaD</name>
    <name evidence="3" type="ORF">JCM31826_09250</name>
</gene>
<dbReference type="InterPro" id="IPR056572">
    <property type="entry name" value="Zn_ribbon_PaaD"/>
</dbReference>
<dbReference type="Proteomes" id="UP000286715">
    <property type="component" value="Unassembled WGS sequence"/>
</dbReference>
<dbReference type="Pfam" id="PF23451">
    <property type="entry name" value="Zn_ribbon_PaaD"/>
    <property type="match status" value="1"/>
</dbReference>
<dbReference type="InterPro" id="IPR034904">
    <property type="entry name" value="FSCA_dom_sf"/>
</dbReference>
<sequence>MTTYEKERLLEILSQVTDPEIPVLTIQDMGILRHTDIHPDGTVEVVITPTYSGCPAMHAIEKEIVSALQKGGFDKVIITEQLSPPWTTDWMTDEGRRKLEAYGIAPPEKSTADKRRILFGKTPMVRCPHCKSTNTVMLSQFGSTACKALYRCNDCLEPFDYFKCI</sequence>
<evidence type="ECO:0000259" key="1">
    <source>
        <dbReference type="Pfam" id="PF01883"/>
    </source>
</evidence>
<accession>A0A401XKC3</accession>
<feature type="domain" description="PaaD zinc beta ribbon" evidence="2">
    <location>
        <begin position="116"/>
        <end position="163"/>
    </location>
</feature>
<dbReference type="AlphaFoldDB" id="A0A401XKC3"/>
<protein>
    <submittedName>
        <fullName evidence="3">Phenylacetic acid degradation protein</fullName>
    </submittedName>
</protein>
<dbReference type="SUPFAM" id="SSF117916">
    <property type="entry name" value="Fe-S cluster assembly (FSCA) domain-like"/>
    <property type="match status" value="1"/>
</dbReference>
<feature type="domain" description="MIP18 family-like" evidence="1">
    <location>
        <begin position="6"/>
        <end position="69"/>
    </location>
</feature>
<dbReference type="Pfam" id="PF01883">
    <property type="entry name" value="FeS_assembly_P"/>
    <property type="match status" value="1"/>
</dbReference>